<keyword evidence="2" id="KW-1185">Reference proteome</keyword>
<evidence type="ECO:0000313" key="1">
    <source>
        <dbReference type="EnsemblMetazoa" id="AAEL020692-PA"/>
    </source>
</evidence>
<dbReference type="SUPFAM" id="SSF82199">
    <property type="entry name" value="SET domain"/>
    <property type="match status" value="1"/>
</dbReference>
<proteinExistence type="predicted"/>
<evidence type="ECO:0000313" key="2">
    <source>
        <dbReference type="Proteomes" id="UP000008820"/>
    </source>
</evidence>
<dbReference type="InterPro" id="IPR046341">
    <property type="entry name" value="SET_dom_sf"/>
</dbReference>
<sequence>MISNGLFVARARRNISEGEELTINHGPYYKNAPGEKRREYLRKIYINCDCYECGQIEDHWTRYQRVKCEDCMFNGDGTAHLFRSVSRCGNKRAEMELLIHQLQSIESSLSRNHLPQLIPTVDAWAERGSG</sequence>
<reference evidence="1" key="2">
    <citation type="submission" date="2022-10" db="UniProtKB">
        <authorList>
            <consortium name="EnsemblMetazoa"/>
        </authorList>
    </citation>
    <scope>IDENTIFICATION</scope>
    <source>
        <strain evidence="1">LVP_AGWG</strain>
    </source>
</reference>
<dbReference type="EnsemblMetazoa" id="AAEL020692-RA">
    <property type="protein sequence ID" value="AAEL020692-PA"/>
    <property type="gene ID" value="AAEL020692"/>
</dbReference>
<name>A0A903VBS6_AEDAE</name>
<protein>
    <recommendedName>
        <fullName evidence="3">SET domain-containing protein</fullName>
    </recommendedName>
</protein>
<dbReference type="Proteomes" id="UP000008820">
    <property type="component" value="Unassembled WGS sequence"/>
</dbReference>
<evidence type="ECO:0008006" key="3">
    <source>
        <dbReference type="Google" id="ProtNLM"/>
    </source>
</evidence>
<dbReference type="AlphaFoldDB" id="A0A903VBS6"/>
<reference evidence="2" key="1">
    <citation type="submission" date="2017-06" db="EMBL/GenBank/DDBJ databases">
        <title>Aedes aegypti genome working group (AGWG) sequencing and assembly.</title>
        <authorList>
            <consortium name="Aedes aegypti Genome Working Group (AGWG)"/>
            <person name="Matthews B.J."/>
        </authorList>
    </citation>
    <scope>NUCLEOTIDE SEQUENCE [LARGE SCALE GENOMIC DNA]</scope>
    <source>
        <strain evidence="2">LVP_AGWG</strain>
    </source>
</reference>
<gene>
    <name evidence="1" type="primary">110680392</name>
</gene>
<dbReference type="Gene3D" id="2.170.270.10">
    <property type="entry name" value="SET domain"/>
    <property type="match status" value="1"/>
</dbReference>
<organism evidence="1 2">
    <name type="scientific">Aedes aegypti</name>
    <name type="common">Yellowfever mosquito</name>
    <name type="synonym">Culex aegypti</name>
    <dbReference type="NCBI Taxonomy" id="7159"/>
    <lineage>
        <taxon>Eukaryota</taxon>
        <taxon>Metazoa</taxon>
        <taxon>Ecdysozoa</taxon>
        <taxon>Arthropoda</taxon>
        <taxon>Hexapoda</taxon>
        <taxon>Insecta</taxon>
        <taxon>Pterygota</taxon>
        <taxon>Neoptera</taxon>
        <taxon>Endopterygota</taxon>
        <taxon>Diptera</taxon>
        <taxon>Nematocera</taxon>
        <taxon>Culicoidea</taxon>
        <taxon>Culicidae</taxon>
        <taxon>Culicinae</taxon>
        <taxon>Aedini</taxon>
        <taxon>Aedes</taxon>
        <taxon>Stegomyia</taxon>
    </lineage>
</organism>
<accession>A0A903VBS6</accession>